<accession>A0ABR6TK33</accession>
<keyword evidence="1" id="KW-0472">Membrane</keyword>
<dbReference type="Proteomes" id="UP000713904">
    <property type="component" value="Unassembled WGS sequence"/>
</dbReference>
<sequence>MKEIKDSKIRIKKDKKNRKYDTLSITRELEKTLNIKVANDKYQKKKNIKKITVILFRIIAVLAIILIIVFFSWLKSPIKRNEYSNYYMNSKQDVQVVENKGDNIVFSPQMNSKIGLIIVPGEKIENKSYARLCNMLAKKGYTVFVPEVRFNFPAFSKGSVKSIIDRNPGIDTWILIGHSTSGRAVLKQAANIKHINGVVFMGAYSEGNDLKLINKPALSIWGTKDGILDFTKFEVYKKNMPSNSHYYEIVGGNNTNFADIEVLDGDNKSIISAEEQQQETANKIDDFIKELDK</sequence>
<evidence type="ECO:0000313" key="4">
    <source>
        <dbReference type="Proteomes" id="UP000713904"/>
    </source>
</evidence>
<dbReference type="EMBL" id="JABGBW010000002">
    <property type="protein sequence ID" value="MBC2575776.1"/>
    <property type="molecule type" value="Genomic_DNA"/>
</dbReference>
<evidence type="ECO:0000259" key="2">
    <source>
        <dbReference type="Pfam" id="PF12695"/>
    </source>
</evidence>
<keyword evidence="1" id="KW-1133">Transmembrane helix</keyword>
<keyword evidence="3" id="KW-0378">Hydrolase</keyword>
<keyword evidence="4" id="KW-1185">Reference proteome</keyword>
<evidence type="ECO:0000313" key="3">
    <source>
        <dbReference type="EMBL" id="MBC2575776.1"/>
    </source>
</evidence>
<evidence type="ECO:0000256" key="1">
    <source>
        <dbReference type="SAM" id="Phobius"/>
    </source>
</evidence>
<protein>
    <submittedName>
        <fullName evidence="3">Alpha/beta hydrolase</fullName>
    </submittedName>
</protein>
<dbReference type="Gene3D" id="3.40.50.1820">
    <property type="entry name" value="alpha/beta hydrolase"/>
    <property type="match status" value="1"/>
</dbReference>
<name>A0ABR6TK33_9FIRM</name>
<dbReference type="SUPFAM" id="SSF53474">
    <property type="entry name" value="alpha/beta-Hydrolases"/>
    <property type="match status" value="1"/>
</dbReference>
<dbReference type="GO" id="GO:0016787">
    <property type="term" value="F:hydrolase activity"/>
    <property type="evidence" value="ECO:0007669"/>
    <property type="project" value="UniProtKB-KW"/>
</dbReference>
<keyword evidence="1" id="KW-0812">Transmembrane</keyword>
<comment type="caution">
    <text evidence="3">The sequence shown here is derived from an EMBL/GenBank/DDBJ whole genome shotgun (WGS) entry which is preliminary data.</text>
</comment>
<dbReference type="RefSeq" id="WP_185623803.1">
    <property type="nucleotide sequence ID" value="NZ_JABGBW010000002.1"/>
</dbReference>
<dbReference type="InterPro" id="IPR029059">
    <property type="entry name" value="AB_hydrolase_5"/>
</dbReference>
<proteinExistence type="predicted"/>
<feature type="transmembrane region" description="Helical" evidence="1">
    <location>
        <begin position="51"/>
        <end position="74"/>
    </location>
</feature>
<gene>
    <name evidence="3" type="ORF">HLB29_03660</name>
</gene>
<feature type="domain" description="Alpha/beta hydrolase fold-5" evidence="2">
    <location>
        <begin position="116"/>
        <end position="277"/>
    </location>
</feature>
<dbReference type="Pfam" id="PF12695">
    <property type="entry name" value="Abhydrolase_5"/>
    <property type="match status" value="1"/>
</dbReference>
<reference evidence="3 4" key="1">
    <citation type="submission" date="2020-05" db="EMBL/GenBank/DDBJ databases">
        <title>Draft genome of xy-202 and genomic insight in genome of the genus Peptostreptococcus.</title>
        <authorList>
            <person name="Zhang Z."/>
        </authorList>
    </citation>
    <scope>NUCLEOTIDE SEQUENCE [LARGE SCALE GENOMIC DNA]</scope>
    <source>
        <strain evidence="3 4">DSM 27025</strain>
    </source>
</reference>
<organism evidence="3 4">
    <name type="scientific">Peptostreptococcus canis</name>
    <dbReference type="NCBI Taxonomy" id="1159213"/>
    <lineage>
        <taxon>Bacteria</taxon>
        <taxon>Bacillati</taxon>
        <taxon>Bacillota</taxon>
        <taxon>Clostridia</taxon>
        <taxon>Peptostreptococcales</taxon>
        <taxon>Peptostreptococcaceae</taxon>
        <taxon>Peptostreptococcus</taxon>
    </lineage>
</organism>
<dbReference type="InterPro" id="IPR029058">
    <property type="entry name" value="AB_hydrolase_fold"/>
</dbReference>